<keyword evidence="3" id="KW-1185">Reference proteome</keyword>
<gene>
    <name evidence="2" type="ORF">NX782_11350</name>
</gene>
<evidence type="ECO:0000313" key="3">
    <source>
        <dbReference type="Proteomes" id="UP001205560"/>
    </source>
</evidence>
<feature type="compositionally biased region" description="Gly residues" evidence="1">
    <location>
        <begin position="43"/>
        <end position="52"/>
    </location>
</feature>
<proteinExistence type="predicted"/>
<reference evidence="2 3" key="1">
    <citation type="submission" date="2022-08" db="EMBL/GenBank/DDBJ databases">
        <title>Reclassification of Massilia species as members of the genera Telluria, Duganella, Pseudoduganella, Mokoshia gen. nov. and Zemynaea gen. nov. using orthogonal and non-orthogonal genome-based approaches.</title>
        <authorList>
            <person name="Bowman J.P."/>
        </authorList>
    </citation>
    <scope>NUCLEOTIDE SEQUENCE [LARGE SCALE GENOMIC DNA]</scope>
    <source>
        <strain evidence="2 3">LMG 28164</strain>
    </source>
</reference>
<organism evidence="2 3">
    <name type="scientific">Massilia norwichensis</name>
    <dbReference type="NCBI Taxonomy" id="1442366"/>
    <lineage>
        <taxon>Bacteria</taxon>
        <taxon>Pseudomonadati</taxon>
        <taxon>Pseudomonadota</taxon>
        <taxon>Betaproteobacteria</taxon>
        <taxon>Burkholderiales</taxon>
        <taxon>Oxalobacteraceae</taxon>
        <taxon>Telluria group</taxon>
        <taxon>Massilia</taxon>
    </lineage>
</organism>
<sequence>MADNEQKSHEGALPPATGKNETAQVPPGSKTGTDSRQSTTGGASTGGPGGPDAGSDAMPGRSNAL</sequence>
<dbReference type="Proteomes" id="UP001205560">
    <property type="component" value="Unassembled WGS sequence"/>
</dbReference>
<comment type="caution">
    <text evidence="2">The sequence shown here is derived from an EMBL/GenBank/DDBJ whole genome shotgun (WGS) entry which is preliminary data.</text>
</comment>
<feature type="compositionally biased region" description="Low complexity" evidence="1">
    <location>
        <begin position="53"/>
        <end position="65"/>
    </location>
</feature>
<protein>
    <submittedName>
        <fullName evidence="2">Uncharacterized protein</fullName>
    </submittedName>
</protein>
<evidence type="ECO:0000313" key="2">
    <source>
        <dbReference type="EMBL" id="MCS0589797.1"/>
    </source>
</evidence>
<evidence type="ECO:0000256" key="1">
    <source>
        <dbReference type="SAM" id="MobiDB-lite"/>
    </source>
</evidence>
<dbReference type="RefSeq" id="WP_258845559.1">
    <property type="nucleotide sequence ID" value="NZ_JANUGX010000011.1"/>
</dbReference>
<name>A0ABT2A6Q6_9BURK</name>
<feature type="region of interest" description="Disordered" evidence="1">
    <location>
        <begin position="1"/>
        <end position="65"/>
    </location>
</feature>
<accession>A0ABT2A6Q6</accession>
<feature type="compositionally biased region" description="Basic and acidic residues" evidence="1">
    <location>
        <begin position="1"/>
        <end position="10"/>
    </location>
</feature>
<dbReference type="EMBL" id="JANUGX010000011">
    <property type="protein sequence ID" value="MCS0589797.1"/>
    <property type="molecule type" value="Genomic_DNA"/>
</dbReference>